<keyword evidence="2" id="KW-0805">Transcription regulation</keyword>
<dbReference type="PANTHER" id="PTHR43214">
    <property type="entry name" value="TWO-COMPONENT RESPONSE REGULATOR"/>
    <property type="match status" value="1"/>
</dbReference>
<keyword evidence="4" id="KW-0804">Transcription</keyword>
<dbReference type="InterPro" id="IPR016032">
    <property type="entry name" value="Sig_transdc_resp-reg_C-effctor"/>
</dbReference>
<dbReference type="GO" id="GO:0003677">
    <property type="term" value="F:DNA binding"/>
    <property type="evidence" value="ECO:0007669"/>
    <property type="project" value="UniProtKB-KW"/>
</dbReference>
<dbReference type="SUPFAM" id="SSF52172">
    <property type="entry name" value="CheY-like"/>
    <property type="match status" value="1"/>
</dbReference>
<dbReference type="Pfam" id="PF00072">
    <property type="entry name" value="Response_reg"/>
    <property type="match status" value="1"/>
</dbReference>
<dbReference type="InterPro" id="IPR000792">
    <property type="entry name" value="Tscrpt_reg_LuxR_C"/>
</dbReference>
<protein>
    <submittedName>
        <fullName evidence="8">DNA-binding response regulator</fullName>
    </submittedName>
</protein>
<keyword evidence="1 5" id="KW-0597">Phosphoprotein</keyword>
<dbReference type="InterPro" id="IPR039420">
    <property type="entry name" value="WalR-like"/>
</dbReference>
<dbReference type="PRINTS" id="PR00038">
    <property type="entry name" value="HTHLUXR"/>
</dbReference>
<feature type="domain" description="Response regulatory" evidence="7">
    <location>
        <begin position="5"/>
        <end position="124"/>
    </location>
</feature>
<evidence type="ECO:0000256" key="2">
    <source>
        <dbReference type="ARBA" id="ARBA00023015"/>
    </source>
</evidence>
<evidence type="ECO:0000313" key="9">
    <source>
        <dbReference type="Proteomes" id="UP000269573"/>
    </source>
</evidence>
<evidence type="ECO:0000256" key="3">
    <source>
        <dbReference type="ARBA" id="ARBA00023125"/>
    </source>
</evidence>
<dbReference type="CDD" id="cd06170">
    <property type="entry name" value="LuxR_C_like"/>
    <property type="match status" value="1"/>
</dbReference>
<reference evidence="8 9" key="1">
    <citation type="submission" date="2018-10" db="EMBL/GenBank/DDBJ databases">
        <title>Phylogenomics of Brevibacillus.</title>
        <authorList>
            <person name="Dunlap C."/>
        </authorList>
    </citation>
    <scope>NUCLEOTIDE SEQUENCE [LARGE SCALE GENOMIC DNA]</scope>
    <source>
        <strain evidence="8 9">JCM 15774</strain>
    </source>
</reference>
<dbReference type="InterPro" id="IPR058245">
    <property type="entry name" value="NreC/VraR/RcsB-like_REC"/>
</dbReference>
<proteinExistence type="predicted"/>
<dbReference type="SMART" id="SM00448">
    <property type="entry name" value="REC"/>
    <property type="match status" value="1"/>
</dbReference>
<dbReference type="PROSITE" id="PS50110">
    <property type="entry name" value="RESPONSE_REGULATORY"/>
    <property type="match status" value="1"/>
</dbReference>
<sequence>MSKIKVLYVEDDPDWREGLQSFFFGHENIELYACAATREECFALLRSEPADIVVMDIMLGDDKSSGLDATLDISVQYPHVKVIMLSSLDDNDDIFYEAFLNGAYDYLYKNEFEKLPDVICAAMHNQSSKYGDRLRKMVHEQKKSLLSDGDRQLLIMIADGKTQSQIAKELHVSLAAVKKHVGRILKKFNWEQSSSELADKCQKWGLLELESDKEDNR</sequence>
<keyword evidence="3 8" id="KW-0238">DNA-binding</keyword>
<dbReference type="InterPro" id="IPR011006">
    <property type="entry name" value="CheY-like_superfamily"/>
</dbReference>
<dbReference type="RefSeq" id="WP_122924966.1">
    <property type="nucleotide sequence ID" value="NZ_RHHU01000011.1"/>
</dbReference>
<name>A0A3M8D706_9BACL</name>
<evidence type="ECO:0000256" key="1">
    <source>
        <dbReference type="ARBA" id="ARBA00022553"/>
    </source>
</evidence>
<dbReference type="PROSITE" id="PS50043">
    <property type="entry name" value="HTH_LUXR_2"/>
    <property type="match status" value="1"/>
</dbReference>
<dbReference type="Gene3D" id="3.40.50.2300">
    <property type="match status" value="1"/>
</dbReference>
<gene>
    <name evidence="8" type="ORF">EDM59_18450</name>
</gene>
<dbReference type="GO" id="GO:0006355">
    <property type="term" value="P:regulation of DNA-templated transcription"/>
    <property type="evidence" value="ECO:0007669"/>
    <property type="project" value="InterPro"/>
</dbReference>
<dbReference type="EMBL" id="RHHU01000011">
    <property type="protein sequence ID" value="RNB83025.1"/>
    <property type="molecule type" value="Genomic_DNA"/>
</dbReference>
<dbReference type="CDD" id="cd17535">
    <property type="entry name" value="REC_NarL-like"/>
    <property type="match status" value="1"/>
</dbReference>
<feature type="modified residue" description="4-aspartylphosphate" evidence="5">
    <location>
        <position position="56"/>
    </location>
</feature>
<evidence type="ECO:0000259" key="6">
    <source>
        <dbReference type="PROSITE" id="PS50043"/>
    </source>
</evidence>
<dbReference type="SMART" id="SM00421">
    <property type="entry name" value="HTH_LUXR"/>
    <property type="match status" value="1"/>
</dbReference>
<evidence type="ECO:0000259" key="7">
    <source>
        <dbReference type="PROSITE" id="PS50110"/>
    </source>
</evidence>
<evidence type="ECO:0000256" key="5">
    <source>
        <dbReference type="PROSITE-ProRule" id="PRU00169"/>
    </source>
</evidence>
<keyword evidence="9" id="KW-1185">Reference proteome</keyword>
<dbReference type="Pfam" id="PF00196">
    <property type="entry name" value="GerE"/>
    <property type="match status" value="1"/>
</dbReference>
<dbReference type="AlphaFoldDB" id="A0A3M8D706"/>
<evidence type="ECO:0000313" key="8">
    <source>
        <dbReference type="EMBL" id="RNB83025.1"/>
    </source>
</evidence>
<feature type="domain" description="HTH luxR-type" evidence="6">
    <location>
        <begin position="139"/>
        <end position="205"/>
    </location>
</feature>
<dbReference type="InterPro" id="IPR001789">
    <property type="entry name" value="Sig_transdc_resp-reg_receiver"/>
</dbReference>
<comment type="caution">
    <text evidence="8">The sequence shown here is derived from an EMBL/GenBank/DDBJ whole genome shotgun (WGS) entry which is preliminary data.</text>
</comment>
<evidence type="ECO:0000256" key="4">
    <source>
        <dbReference type="ARBA" id="ARBA00023163"/>
    </source>
</evidence>
<accession>A0A3M8D706</accession>
<dbReference type="SUPFAM" id="SSF46894">
    <property type="entry name" value="C-terminal effector domain of the bipartite response regulators"/>
    <property type="match status" value="1"/>
</dbReference>
<organism evidence="8 9">
    <name type="scientific">Brevibacillus nitrificans</name>
    <dbReference type="NCBI Taxonomy" id="651560"/>
    <lineage>
        <taxon>Bacteria</taxon>
        <taxon>Bacillati</taxon>
        <taxon>Bacillota</taxon>
        <taxon>Bacilli</taxon>
        <taxon>Bacillales</taxon>
        <taxon>Paenibacillaceae</taxon>
        <taxon>Brevibacillus</taxon>
    </lineage>
</organism>
<dbReference type="GO" id="GO:0000160">
    <property type="term" value="P:phosphorelay signal transduction system"/>
    <property type="evidence" value="ECO:0007669"/>
    <property type="project" value="InterPro"/>
</dbReference>
<dbReference type="Proteomes" id="UP000269573">
    <property type="component" value="Unassembled WGS sequence"/>
</dbReference>